<dbReference type="Proteomes" id="UP000696573">
    <property type="component" value="Unassembled WGS sequence"/>
</dbReference>
<evidence type="ECO:0000313" key="2">
    <source>
        <dbReference type="Proteomes" id="UP000696573"/>
    </source>
</evidence>
<name>A0A9N9V1H8_9HYPO</name>
<feature type="non-terminal residue" evidence="1">
    <location>
        <position position="128"/>
    </location>
</feature>
<evidence type="ECO:0000313" key="1">
    <source>
        <dbReference type="EMBL" id="CAH0014396.1"/>
    </source>
</evidence>
<feature type="non-terminal residue" evidence="1">
    <location>
        <position position="1"/>
    </location>
</feature>
<organism evidence="1 2">
    <name type="scientific">Clonostachys rhizophaga</name>
    <dbReference type="NCBI Taxonomy" id="160324"/>
    <lineage>
        <taxon>Eukaryota</taxon>
        <taxon>Fungi</taxon>
        <taxon>Dikarya</taxon>
        <taxon>Ascomycota</taxon>
        <taxon>Pezizomycotina</taxon>
        <taxon>Sordariomycetes</taxon>
        <taxon>Hypocreomycetidae</taxon>
        <taxon>Hypocreales</taxon>
        <taxon>Bionectriaceae</taxon>
        <taxon>Clonostachys</taxon>
    </lineage>
</organism>
<proteinExistence type="predicted"/>
<accession>A0A9N9V1H8</accession>
<reference evidence="1" key="1">
    <citation type="submission" date="2021-10" db="EMBL/GenBank/DDBJ databases">
        <authorList>
            <person name="Piombo E."/>
        </authorList>
    </citation>
    <scope>NUCLEOTIDE SEQUENCE</scope>
</reference>
<keyword evidence="2" id="KW-1185">Reference proteome</keyword>
<protein>
    <submittedName>
        <fullName evidence="1">Uncharacterized protein</fullName>
    </submittedName>
</protein>
<dbReference type="EMBL" id="CABFNQ020000410">
    <property type="protein sequence ID" value="CAH0014396.1"/>
    <property type="molecule type" value="Genomic_DNA"/>
</dbReference>
<dbReference type="OrthoDB" id="10312583at2759"/>
<comment type="caution">
    <text evidence="1">The sequence shown here is derived from an EMBL/GenBank/DDBJ whole genome shotgun (WGS) entry which is preliminary data.</text>
</comment>
<sequence length="128" mass="14785">WRWRWRPRSRSIASPHSGTNCVCLVRESNRNELRKSGCLPLHQYGAEEVIRPPRETAREWDTPDRILGLRQTTEIQGVGIGSELTFCYSSLSADSRLRQRENLSGGPNDNPSFQLDIFLVERFEGLWL</sequence>
<gene>
    <name evidence="1" type="ORF">CRHIZ90672A_00016784</name>
</gene>
<dbReference type="AlphaFoldDB" id="A0A9N9V1H8"/>